<sequence>MFSGVPDPSPRLLLGCPLWAEPEWRGALYSSTADADERLHQYGQVFDAVEGNTTFYALPTLDTVRRWASLLPVGFRFCAKLPREVSHGDRLDLHHPELQRFFRHMAPLEQRLGPIWLQLPARFGPQHLEELPAFLDALPGDYRYAVEVRHPHFFLKDDRERRLNRLLHERGIERVMFDSRGLFASRHTDPATLDAQSRKPRLPVHAVALAEHPTVRFIAGLDNSQSLHWLEPWVAKCAQWLGEGRSPMVFMHTPDNRLAPQLARLFHARLAERLPDLPPMPDWPGELEQAYAPEQGGLF</sequence>
<keyword evidence="2" id="KW-1185">Reference proteome</keyword>
<evidence type="ECO:0008006" key="3">
    <source>
        <dbReference type="Google" id="ProtNLM"/>
    </source>
</evidence>
<evidence type="ECO:0000313" key="2">
    <source>
        <dbReference type="Proteomes" id="UP000633263"/>
    </source>
</evidence>
<dbReference type="InterPro" id="IPR036520">
    <property type="entry name" value="UPF0759_sf"/>
</dbReference>
<dbReference type="Pfam" id="PF01904">
    <property type="entry name" value="DUF72"/>
    <property type="match status" value="1"/>
</dbReference>
<organism evidence="1 2">
    <name type="scientific">Halopseudomonas pertucinogena</name>
    <dbReference type="NCBI Taxonomy" id="86175"/>
    <lineage>
        <taxon>Bacteria</taxon>
        <taxon>Pseudomonadati</taxon>
        <taxon>Pseudomonadota</taxon>
        <taxon>Gammaproteobacteria</taxon>
        <taxon>Pseudomonadales</taxon>
        <taxon>Pseudomonadaceae</taxon>
        <taxon>Halopseudomonas</taxon>
    </lineage>
</organism>
<evidence type="ECO:0000313" key="1">
    <source>
        <dbReference type="EMBL" id="GGI89959.1"/>
    </source>
</evidence>
<dbReference type="Gene3D" id="3.20.20.410">
    <property type="entry name" value="Protein of unknown function UPF0759"/>
    <property type="match status" value="1"/>
</dbReference>
<dbReference type="Proteomes" id="UP000633263">
    <property type="component" value="Unassembled WGS sequence"/>
</dbReference>
<dbReference type="EMBL" id="BMNN01000001">
    <property type="protein sequence ID" value="GGI89959.1"/>
    <property type="molecule type" value="Genomic_DNA"/>
</dbReference>
<name>A0ABQ2CHK3_9GAMM</name>
<reference evidence="2" key="1">
    <citation type="journal article" date="2019" name="Int. J. Syst. Evol. Microbiol.">
        <title>The Global Catalogue of Microorganisms (GCM) 10K type strain sequencing project: providing services to taxonomists for standard genome sequencing and annotation.</title>
        <authorList>
            <consortium name="The Broad Institute Genomics Platform"/>
            <consortium name="The Broad Institute Genome Sequencing Center for Infectious Disease"/>
            <person name="Wu L."/>
            <person name="Ma J."/>
        </authorList>
    </citation>
    <scope>NUCLEOTIDE SEQUENCE [LARGE SCALE GENOMIC DNA]</scope>
    <source>
        <strain evidence="2">JCM 11590</strain>
    </source>
</reference>
<comment type="caution">
    <text evidence="1">The sequence shown here is derived from an EMBL/GenBank/DDBJ whole genome shotgun (WGS) entry which is preliminary data.</text>
</comment>
<accession>A0ABQ2CHK3</accession>
<gene>
    <name evidence="1" type="ORF">GCM10009083_02910</name>
</gene>
<dbReference type="PANTHER" id="PTHR30348:SF9">
    <property type="entry name" value="UPF0759 PROTEIN YECE"/>
    <property type="match status" value="1"/>
</dbReference>
<dbReference type="SUPFAM" id="SSF117396">
    <property type="entry name" value="TM1631-like"/>
    <property type="match status" value="1"/>
</dbReference>
<dbReference type="InterPro" id="IPR002763">
    <property type="entry name" value="DUF72"/>
</dbReference>
<dbReference type="PANTHER" id="PTHR30348">
    <property type="entry name" value="UNCHARACTERIZED PROTEIN YECE"/>
    <property type="match status" value="1"/>
</dbReference>
<protein>
    <recommendedName>
        <fullName evidence="3">DUF72 domain-containing protein</fullName>
    </recommendedName>
</protein>
<proteinExistence type="predicted"/>